<keyword evidence="2" id="KW-1185">Reference proteome</keyword>
<proteinExistence type="predicted"/>
<sequence>MQWTDPRRFLGLNTRPRCLTGKSIGFLLMARMFIRSSFCLTVAYV</sequence>
<dbReference type="AlphaFoldDB" id="A0A0J1EA95"/>
<dbReference type="PATRIC" id="fig|595434.4.peg.5191"/>
<gene>
    <name evidence="1" type="ORF">RISK_005465</name>
</gene>
<evidence type="ECO:0000313" key="1">
    <source>
        <dbReference type="EMBL" id="KLU02399.1"/>
    </source>
</evidence>
<dbReference type="EMBL" id="LECT01000044">
    <property type="protein sequence ID" value="KLU02399.1"/>
    <property type="molecule type" value="Genomic_DNA"/>
</dbReference>
<comment type="caution">
    <text evidence="1">The sequence shown here is derived from an EMBL/GenBank/DDBJ whole genome shotgun (WGS) entry which is preliminary data.</text>
</comment>
<reference evidence="1" key="1">
    <citation type="submission" date="2015-05" db="EMBL/GenBank/DDBJ databases">
        <title>Permanent draft genome of Rhodopirellula islandicus K833.</title>
        <authorList>
            <person name="Kizina J."/>
            <person name="Richter M."/>
            <person name="Glockner F.O."/>
            <person name="Harder J."/>
        </authorList>
    </citation>
    <scope>NUCLEOTIDE SEQUENCE [LARGE SCALE GENOMIC DNA]</scope>
    <source>
        <strain evidence="1">K833</strain>
    </source>
</reference>
<name>A0A0J1EA95_RHOIS</name>
<organism evidence="1 2">
    <name type="scientific">Rhodopirellula islandica</name>
    <dbReference type="NCBI Taxonomy" id="595434"/>
    <lineage>
        <taxon>Bacteria</taxon>
        <taxon>Pseudomonadati</taxon>
        <taxon>Planctomycetota</taxon>
        <taxon>Planctomycetia</taxon>
        <taxon>Pirellulales</taxon>
        <taxon>Pirellulaceae</taxon>
        <taxon>Rhodopirellula</taxon>
    </lineage>
</organism>
<evidence type="ECO:0000313" key="2">
    <source>
        <dbReference type="Proteomes" id="UP000036367"/>
    </source>
</evidence>
<dbReference type="STRING" id="595434.RISK_005465"/>
<protein>
    <submittedName>
        <fullName evidence="1">Uncharacterized protein</fullName>
    </submittedName>
</protein>
<dbReference type="Proteomes" id="UP000036367">
    <property type="component" value="Unassembled WGS sequence"/>
</dbReference>
<accession>A0A0J1EA95</accession>